<dbReference type="EMBL" id="SRHU01000014">
    <property type="protein sequence ID" value="TFZ42096.1"/>
    <property type="molecule type" value="Genomic_DNA"/>
</dbReference>
<sequence>MIEKFIDKEDQEKYELVTIIQQYPENEIDLSLLAYELGKSHKKTYELLETIMFDMKELSKEEGLSESLSISLDGKLVKNIRFNSYSFIKYYLMTSLNYEWVMAMYHEKEISLEWWAIKKNMSTSTIYRKWNEMKRFLSQYDIQVRKIKHNYFELKADEAVIRHFYYGLLYKVNHSMVLDDSKKNSVRRYFDKLPADVHHNTINNFELMLVISLKRAKTHSMLTHSDKNLIITSRLHSNVMFKEHYRELFKKYPLSSEVIEQELSFLYYFISVENTYDIKTIISKGSYFAPTLTEDENFKLLNKIIFELHMLFNIKITPEEYFYLVVNGYMMLRRQQLFGKVLQFGLNIEELPDFDKFKLTYDGYQYEESFPIRQLYILIFPFINKVFHDLKMLVNNRFGDGNIANISQRINAISRIPIVFVKHLNERPDVLITDSYTPDDYDIPTFFLSPLPNDSEIISLVKELERIYRKINL</sequence>
<feature type="domain" description="Mga helix-turn-helix" evidence="1">
    <location>
        <begin position="86"/>
        <end position="168"/>
    </location>
</feature>
<organism evidence="3 5">
    <name type="scientific">Vagococcus xieshaowenii</name>
    <dbReference type="NCBI Taxonomy" id="2562451"/>
    <lineage>
        <taxon>Bacteria</taxon>
        <taxon>Bacillati</taxon>
        <taxon>Bacillota</taxon>
        <taxon>Bacilli</taxon>
        <taxon>Lactobacillales</taxon>
        <taxon>Enterococcaceae</taxon>
        <taxon>Vagococcus</taxon>
    </lineage>
</organism>
<accession>A0AAJ5JLG1</accession>
<evidence type="ECO:0000313" key="3">
    <source>
        <dbReference type="EMBL" id="TFZ42096.1"/>
    </source>
</evidence>
<evidence type="ECO:0000313" key="2">
    <source>
        <dbReference type="EMBL" id="QCA28048.1"/>
    </source>
</evidence>
<proteinExistence type="predicted"/>
<protein>
    <recommendedName>
        <fullName evidence="1">Mga helix-turn-helix domain-containing protein</fullName>
    </recommendedName>
</protein>
<dbReference type="EMBL" id="CP038865">
    <property type="protein sequence ID" value="QCA28048.1"/>
    <property type="molecule type" value="Genomic_DNA"/>
</dbReference>
<evidence type="ECO:0000259" key="1">
    <source>
        <dbReference type="Pfam" id="PF05043"/>
    </source>
</evidence>
<dbReference type="Proteomes" id="UP000296883">
    <property type="component" value="Chromosome"/>
</dbReference>
<dbReference type="RefSeq" id="WP_135254191.1">
    <property type="nucleotide sequence ID" value="NZ_CP038865.1"/>
</dbReference>
<name>A0AAJ5JLG1_9ENTE</name>
<dbReference type="InterPro" id="IPR007737">
    <property type="entry name" value="Mga_HTH"/>
</dbReference>
<dbReference type="Pfam" id="PF05043">
    <property type="entry name" value="Mga"/>
    <property type="match status" value="1"/>
</dbReference>
<evidence type="ECO:0000313" key="5">
    <source>
        <dbReference type="Proteomes" id="UP000297725"/>
    </source>
</evidence>
<dbReference type="Proteomes" id="UP000297725">
    <property type="component" value="Unassembled WGS sequence"/>
</dbReference>
<gene>
    <name evidence="3" type="ORF">E4031_04000</name>
    <name evidence="2" type="ORF">E4Z98_01495</name>
</gene>
<dbReference type="AlphaFoldDB" id="A0AAJ5JLG1"/>
<keyword evidence="4" id="KW-1185">Reference proteome</keyword>
<evidence type="ECO:0000313" key="4">
    <source>
        <dbReference type="Proteomes" id="UP000296883"/>
    </source>
</evidence>
<reference evidence="2 4" key="2">
    <citation type="journal article" date="2020" name="Int. J. Syst. Evol. Microbiol.">
        <title>Vagococcus xieshaowenii sp. nov., isolated from snow finch (Montifringilla taczanowskii) cloacal content.</title>
        <authorList>
            <person name="Ge Y."/>
            <person name="Yang J."/>
            <person name="Lai X.H."/>
            <person name="Zhang G."/>
            <person name="Jin D."/>
            <person name="Lu S."/>
            <person name="Wang B."/>
            <person name="Huang Y."/>
            <person name="Huang Y."/>
            <person name="Ren Z."/>
            <person name="Zhang X."/>
            <person name="Xu J."/>
        </authorList>
    </citation>
    <scope>NUCLEOTIDE SEQUENCE [LARGE SCALE GENOMIC DNA]</scope>
    <source>
        <strain evidence="2">Personal::cf-49</strain>
        <strain evidence="4">personal::cf-49</strain>
    </source>
</reference>
<reference evidence="3 5" key="1">
    <citation type="submission" date="2019-03" db="EMBL/GenBank/DDBJ databases">
        <title>Vagococcus sp. was isolated fron gut of Carduelis flavirostris.</title>
        <authorList>
            <person name="Ge Y."/>
        </authorList>
    </citation>
    <scope>NUCLEOTIDE SEQUENCE [LARGE SCALE GENOMIC DNA]</scope>
    <source>
        <strain evidence="3 5">CF-210</strain>
    </source>
</reference>